<evidence type="ECO:0000256" key="2">
    <source>
        <dbReference type="SAM" id="Phobius"/>
    </source>
</evidence>
<reference evidence="4" key="1">
    <citation type="journal article" date="2010" name="Genome Res.">
        <title>Population genomic sequencing of Coccidioides fungi reveals recent hybridization and transposon control.</title>
        <authorList>
            <person name="Neafsey D.E."/>
            <person name="Barker B.M."/>
            <person name="Sharpton T.J."/>
            <person name="Stajich J.E."/>
            <person name="Park D.J."/>
            <person name="Whiston E."/>
            <person name="Hung C.-Y."/>
            <person name="McMahan C."/>
            <person name="White J."/>
            <person name="Sykes S."/>
            <person name="Heiman D."/>
            <person name="Young S."/>
            <person name="Zeng Q."/>
            <person name="Abouelleil A."/>
            <person name="Aftuck L."/>
            <person name="Bessette D."/>
            <person name="Brown A."/>
            <person name="FitzGerald M."/>
            <person name="Lui A."/>
            <person name="Macdonald J.P."/>
            <person name="Priest M."/>
            <person name="Orbach M.J."/>
            <person name="Galgiani J.N."/>
            <person name="Kirkland T.N."/>
            <person name="Cole G.T."/>
            <person name="Birren B.W."/>
            <person name="Henn M.R."/>
            <person name="Taylor J.W."/>
            <person name="Rounsley S.D."/>
        </authorList>
    </citation>
    <scope>NUCLEOTIDE SEQUENCE [LARGE SCALE GENOMIC DNA]</scope>
    <source>
        <strain evidence="4">RMSCC 3703</strain>
    </source>
</reference>
<dbReference type="Proteomes" id="UP000054559">
    <property type="component" value="Unassembled WGS sequence"/>
</dbReference>
<dbReference type="OrthoDB" id="10613531at2759"/>
<feature type="compositionally biased region" description="Basic and acidic residues" evidence="1">
    <location>
        <begin position="176"/>
        <end position="190"/>
    </location>
</feature>
<proteinExistence type="predicted"/>
<feature type="compositionally biased region" description="Acidic residues" evidence="1">
    <location>
        <begin position="107"/>
        <end position="149"/>
    </location>
</feature>
<evidence type="ECO:0000313" key="4">
    <source>
        <dbReference type="Proteomes" id="UP000054559"/>
    </source>
</evidence>
<evidence type="ECO:0000256" key="1">
    <source>
        <dbReference type="SAM" id="MobiDB-lite"/>
    </source>
</evidence>
<protein>
    <submittedName>
        <fullName evidence="3">Uncharacterized protein</fullName>
    </submittedName>
</protein>
<feature type="compositionally biased region" description="Acidic residues" evidence="1">
    <location>
        <begin position="165"/>
        <end position="175"/>
    </location>
</feature>
<evidence type="ECO:0000313" key="3">
    <source>
        <dbReference type="EMBL" id="KMU71885.1"/>
    </source>
</evidence>
<dbReference type="AlphaFoldDB" id="A0A0J8QHG1"/>
<dbReference type="EMBL" id="DS268118">
    <property type="protein sequence ID" value="KMU71885.1"/>
    <property type="molecule type" value="Genomic_DNA"/>
</dbReference>
<sequence length="208" mass="23837">MSTRKREQEAEEEEELQALPKRRERRGRRVCPIPISVAELPFTLAFLPFGTPGRPTLRCFALRSEFEQSDRVERERACISHMPLPSFRSFITRHKRRKTGPAPREKEEEEEVEEELEAEGEEEEELELPAEEEEEAELPEEEEEEEEVEGGAPLEANGQGKQEGGDEEEEEDDDTPLIKRDVRHATEKGAADVAAKPTAQVELDDEEE</sequence>
<feature type="region of interest" description="Disordered" evidence="1">
    <location>
        <begin position="90"/>
        <end position="208"/>
    </location>
</feature>
<keyword evidence="2" id="KW-1133">Transmembrane helix</keyword>
<keyword evidence="2" id="KW-0472">Membrane</keyword>
<gene>
    <name evidence="3" type="ORF">CISG_00194</name>
</gene>
<feature type="transmembrane region" description="Helical" evidence="2">
    <location>
        <begin position="30"/>
        <end position="49"/>
    </location>
</feature>
<keyword evidence="2" id="KW-0812">Transmembrane</keyword>
<feature type="region of interest" description="Disordered" evidence="1">
    <location>
        <begin position="1"/>
        <end position="24"/>
    </location>
</feature>
<accession>A0A0J8QHG1</accession>
<name>A0A0J8QHG1_COCIT</name>
<organism evidence="3 4">
    <name type="scientific">Coccidioides immitis RMSCC 3703</name>
    <dbReference type="NCBI Taxonomy" id="454286"/>
    <lineage>
        <taxon>Eukaryota</taxon>
        <taxon>Fungi</taxon>
        <taxon>Dikarya</taxon>
        <taxon>Ascomycota</taxon>
        <taxon>Pezizomycotina</taxon>
        <taxon>Eurotiomycetes</taxon>
        <taxon>Eurotiomycetidae</taxon>
        <taxon>Onygenales</taxon>
        <taxon>Onygenaceae</taxon>
        <taxon>Coccidioides</taxon>
    </lineage>
</organism>